<organism evidence="8 9">
    <name type="scientific">Novosphingobium chloroacetimidivorans</name>
    <dbReference type="NCBI Taxonomy" id="1428314"/>
    <lineage>
        <taxon>Bacteria</taxon>
        <taxon>Pseudomonadati</taxon>
        <taxon>Pseudomonadota</taxon>
        <taxon>Alphaproteobacteria</taxon>
        <taxon>Sphingomonadales</taxon>
        <taxon>Sphingomonadaceae</taxon>
        <taxon>Novosphingobium</taxon>
    </lineage>
</organism>
<feature type="transmembrane region" description="Helical" evidence="6">
    <location>
        <begin position="504"/>
        <end position="525"/>
    </location>
</feature>
<dbReference type="PROSITE" id="PS50850">
    <property type="entry name" value="MFS"/>
    <property type="match status" value="1"/>
</dbReference>
<gene>
    <name evidence="8" type="ORF">HNO88_002627</name>
</gene>
<keyword evidence="4 6" id="KW-1133">Transmembrane helix</keyword>
<keyword evidence="2" id="KW-0813">Transport</keyword>
<dbReference type="Proteomes" id="UP000555448">
    <property type="component" value="Unassembled WGS sequence"/>
</dbReference>
<evidence type="ECO:0000256" key="4">
    <source>
        <dbReference type="ARBA" id="ARBA00022989"/>
    </source>
</evidence>
<dbReference type="AlphaFoldDB" id="A0A7W7NW84"/>
<dbReference type="GO" id="GO:0022857">
    <property type="term" value="F:transmembrane transporter activity"/>
    <property type="evidence" value="ECO:0007669"/>
    <property type="project" value="InterPro"/>
</dbReference>
<feature type="transmembrane region" description="Helical" evidence="6">
    <location>
        <begin position="291"/>
        <end position="312"/>
    </location>
</feature>
<comment type="subcellular location">
    <subcellularLocation>
        <location evidence="1">Membrane</location>
        <topology evidence="1">Multi-pass membrane protein</topology>
    </subcellularLocation>
</comment>
<feature type="transmembrane region" description="Helical" evidence="6">
    <location>
        <begin position="28"/>
        <end position="52"/>
    </location>
</feature>
<dbReference type="RefSeq" id="WP_184245892.1">
    <property type="nucleotide sequence ID" value="NZ_JACHLR010000010.1"/>
</dbReference>
<evidence type="ECO:0000256" key="3">
    <source>
        <dbReference type="ARBA" id="ARBA00022692"/>
    </source>
</evidence>
<feature type="transmembrane region" description="Helical" evidence="6">
    <location>
        <begin position="181"/>
        <end position="200"/>
    </location>
</feature>
<accession>A0A7W7NW84</accession>
<feature type="transmembrane region" description="Helical" evidence="6">
    <location>
        <begin position="352"/>
        <end position="372"/>
    </location>
</feature>
<feature type="transmembrane region" description="Helical" evidence="6">
    <location>
        <begin position="249"/>
        <end position="270"/>
    </location>
</feature>
<dbReference type="InterPro" id="IPR036259">
    <property type="entry name" value="MFS_trans_sf"/>
</dbReference>
<feature type="transmembrane region" description="Helical" evidence="6">
    <location>
        <begin position="98"/>
        <end position="115"/>
    </location>
</feature>
<evidence type="ECO:0000313" key="9">
    <source>
        <dbReference type="Proteomes" id="UP000555448"/>
    </source>
</evidence>
<dbReference type="InterPro" id="IPR011701">
    <property type="entry name" value="MFS"/>
</dbReference>
<dbReference type="PANTHER" id="PTHR42718:SF9">
    <property type="entry name" value="MAJOR FACILITATOR SUPERFAMILY MULTIDRUG TRANSPORTER MFSC"/>
    <property type="match status" value="1"/>
</dbReference>
<feature type="transmembrane region" description="Helical" evidence="6">
    <location>
        <begin position="384"/>
        <end position="402"/>
    </location>
</feature>
<evidence type="ECO:0000313" key="8">
    <source>
        <dbReference type="EMBL" id="MBB4859298.1"/>
    </source>
</evidence>
<proteinExistence type="predicted"/>
<dbReference type="SUPFAM" id="SSF103473">
    <property type="entry name" value="MFS general substrate transporter"/>
    <property type="match status" value="1"/>
</dbReference>
<sequence>MVEAILGLSRTLTWETPLPSAPEQKPPYAALAVAGYGGVLGSLFPLVAVYSVADISGGLHVAADSAALVNTFQNVGAIGGILATPALAFGVGRGQAMAVMGAGFVITSALCAMAPNLPIMLFARTLHGVFGGAMPLMFMLLVMTTLMPGQGRFEGMTLFATSTSLFFGLAATVGGTLVEGFGWRSLFWAQAIMALPYWFLARRVMTQEKGRIEVLKGADWPHFTLLSLGLALIVIAASEGERHFWLEAWWVPALLLGGGVMAGLAVVGMLRTEKPLLLLSVFRRATFTWGIVLSVFFRFGQMFAVYVVPSYLGRLQGYRSIDTGAVLSAMMPSTAIALVISYFWGRRLDSRWLLSAGLGSFAAAAALCVPLTPDWAADQLRVGAAVAGFGMGFFSVAVLRFATYQVTMQDGPTVGMIFNLTRVFGIVSGLGILSHLVVEREKFHSANLVEAIGATSPETAQRLAQTAGAFARFGGDADGAQAAALTALARTSGGQAFTLAFSDAFFVSAIALGLGAILVWALPAVPAEEPAASRKIETKGKTA</sequence>
<comment type="caution">
    <text evidence="8">The sequence shown here is derived from an EMBL/GenBank/DDBJ whole genome shotgun (WGS) entry which is preliminary data.</text>
</comment>
<reference evidence="8 9" key="1">
    <citation type="submission" date="2020-08" db="EMBL/GenBank/DDBJ databases">
        <title>Functional genomics of gut bacteria from endangered species of beetles.</title>
        <authorList>
            <person name="Carlos-Shanley C."/>
        </authorList>
    </citation>
    <scope>NUCLEOTIDE SEQUENCE [LARGE SCALE GENOMIC DNA]</scope>
    <source>
        <strain evidence="8 9">S00245</strain>
    </source>
</reference>
<protein>
    <submittedName>
        <fullName evidence="8">MFS family permease</fullName>
    </submittedName>
</protein>
<dbReference type="GO" id="GO:0016020">
    <property type="term" value="C:membrane"/>
    <property type="evidence" value="ECO:0007669"/>
    <property type="project" value="UniProtKB-SubCell"/>
</dbReference>
<feature type="transmembrane region" description="Helical" evidence="6">
    <location>
        <begin position="220"/>
        <end position="237"/>
    </location>
</feature>
<feature type="transmembrane region" description="Helical" evidence="6">
    <location>
        <begin position="121"/>
        <end position="143"/>
    </location>
</feature>
<evidence type="ECO:0000256" key="1">
    <source>
        <dbReference type="ARBA" id="ARBA00004141"/>
    </source>
</evidence>
<feature type="domain" description="Major facilitator superfamily (MFS) profile" evidence="7">
    <location>
        <begin position="30"/>
        <end position="527"/>
    </location>
</feature>
<keyword evidence="3 6" id="KW-0812">Transmembrane</keyword>
<feature type="transmembrane region" description="Helical" evidence="6">
    <location>
        <begin position="72"/>
        <end position="91"/>
    </location>
</feature>
<keyword evidence="9" id="KW-1185">Reference proteome</keyword>
<feature type="transmembrane region" description="Helical" evidence="6">
    <location>
        <begin position="414"/>
        <end position="438"/>
    </location>
</feature>
<dbReference type="EMBL" id="JACHLR010000010">
    <property type="protein sequence ID" value="MBB4859298.1"/>
    <property type="molecule type" value="Genomic_DNA"/>
</dbReference>
<evidence type="ECO:0000256" key="6">
    <source>
        <dbReference type="SAM" id="Phobius"/>
    </source>
</evidence>
<dbReference type="Pfam" id="PF07690">
    <property type="entry name" value="MFS_1"/>
    <property type="match status" value="1"/>
</dbReference>
<dbReference type="PANTHER" id="PTHR42718">
    <property type="entry name" value="MAJOR FACILITATOR SUPERFAMILY MULTIDRUG TRANSPORTER MFSC"/>
    <property type="match status" value="1"/>
</dbReference>
<evidence type="ECO:0000256" key="5">
    <source>
        <dbReference type="ARBA" id="ARBA00023136"/>
    </source>
</evidence>
<name>A0A7W7NW84_9SPHN</name>
<feature type="transmembrane region" description="Helical" evidence="6">
    <location>
        <begin position="324"/>
        <end position="345"/>
    </location>
</feature>
<dbReference type="Gene3D" id="1.20.1250.20">
    <property type="entry name" value="MFS general substrate transporter like domains"/>
    <property type="match status" value="1"/>
</dbReference>
<keyword evidence="5 6" id="KW-0472">Membrane</keyword>
<evidence type="ECO:0000256" key="2">
    <source>
        <dbReference type="ARBA" id="ARBA00022448"/>
    </source>
</evidence>
<dbReference type="InterPro" id="IPR020846">
    <property type="entry name" value="MFS_dom"/>
</dbReference>
<evidence type="ECO:0000259" key="7">
    <source>
        <dbReference type="PROSITE" id="PS50850"/>
    </source>
</evidence>
<feature type="transmembrane region" description="Helical" evidence="6">
    <location>
        <begin position="155"/>
        <end position="175"/>
    </location>
</feature>